<dbReference type="InterPro" id="IPR020806">
    <property type="entry name" value="PKS_PP-bd"/>
</dbReference>
<dbReference type="PROSITE" id="PS50075">
    <property type="entry name" value="CARRIER"/>
    <property type="match status" value="1"/>
</dbReference>
<evidence type="ECO:0000256" key="1">
    <source>
        <dbReference type="ARBA" id="ARBA00022450"/>
    </source>
</evidence>
<dbReference type="PANTHER" id="PTHR45527">
    <property type="entry name" value="NONRIBOSOMAL PEPTIDE SYNTHETASE"/>
    <property type="match status" value="1"/>
</dbReference>
<evidence type="ECO:0000313" key="4">
    <source>
        <dbReference type="EMBL" id="MFB9679511.1"/>
    </source>
</evidence>
<dbReference type="RefSeq" id="WP_344747170.1">
    <property type="nucleotide sequence ID" value="NZ_BAAAWW010000118.1"/>
</dbReference>
<evidence type="ECO:0000259" key="3">
    <source>
        <dbReference type="PROSITE" id="PS50075"/>
    </source>
</evidence>
<dbReference type="SUPFAM" id="SSF47336">
    <property type="entry name" value="ACP-like"/>
    <property type="match status" value="1"/>
</dbReference>
<dbReference type="EMBL" id="JBHMBS010000016">
    <property type="protein sequence ID" value="MFB9679511.1"/>
    <property type="molecule type" value="Genomic_DNA"/>
</dbReference>
<evidence type="ECO:0000313" key="5">
    <source>
        <dbReference type="Proteomes" id="UP001589610"/>
    </source>
</evidence>
<dbReference type="PANTHER" id="PTHR45527:SF1">
    <property type="entry name" value="FATTY ACID SYNTHASE"/>
    <property type="match status" value="1"/>
</dbReference>
<organism evidence="4 5">
    <name type="scientific">Streptosporangium vulgare</name>
    <dbReference type="NCBI Taxonomy" id="46190"/>
    <lineage>
        <taxon>Bacteria</taxon>
        <taxon>Bacillati</taxon>
        <taxon>Actinomycetota</taxon>
        <taxon>Actinomycetes</taxon>
        <taxon>Streptosporangiales</taxon>
        <taxon>Streptosporangiaceae</taxon>
        <taxon>Streptosporangium</taxon>
    </lineage>
</organism>
<proteinExistence type="predicted"/>
<evidence type="ECO:0000256" key="2">
    <source>
        <dbReference type="ARBA" id="ARBA00022553"/>
    </source>
</evidence>
<dbReference type="Pfam" id="PF00550">
    <property type="entry name" value="PP-binding"/>
    <property type="match status" value="1"/>
</dbReference>
<protein>
    <submittedName>
        <fullName evidence="4">Phosphopantetheine-binding protein</fullName>
    </submittedName>
</protein>
<gene>
    <name evidence="4" type="ORF">ACFFRH_28855</name>
</gene>
<dbReference type="InterPro" id="IPR009081">
    <property type="entry name" value="PP-bd_ACP"/>
</dbReference>
<keyword evidence="2" id="KW-0597">Phosphoprotein</keyword>
<dbReference type="Gene3D" id="1.10.1200.10">
    <property type="entry name" value="ACP-like"/>
    <property type="match status" value="1"/>
</dbReference>
<dbReference type="InterPro" id="IPR036736">
    <property type="entry name" value="ACP-like_sf"/>
</dbReference>
<comment type="caution">
    <text evidence="4">The sequence shown here is derived from an EMBL/GenBank/DDBJ whole genome shotgun (WGS) entry which is preliminary data.</text>
</comment>
<keyword evidence="1" id="KW-0596">Phosphopantetheine</keyword>
<feature type="domain" description="Carrier" evidence="3">
    <location>
        <begin position="17"/>
        <end position="93"/>
    </location>
</feature>
<reference evidence="4 5" key="1">
    <citation type="submission" date="2024-09" db="EMBL/GenBank/DDBJ databases">
        <authorList>
            <person name="Sun Q."/>
            <person name="Mori K."/>
        </authorList>
    </citation>
    <scope>NUCLEOTIDE SEQUENCE [LARGE SCALE GENOMIC DNA]</scope>
    <source>
        <strain evidence="4 5">JCM 3028</strain>
    </source>
</reference>
<dbReference type="SMART" id="SM00823">
    <property type="entry name" value="PKS_PP"/>
    <property type="match status" value="1"/>
</dbReference>
<name>A0ABV5TKX8_9ACTN</name>
<accession>A0ABV5TKX8</accession>
<sequence length="113" mass="12668">MKEKSMTTTQEQPRRSVPAHDMEKVIGGIFQDVLATDDPVDVSRSFFRIGGTSIMAAKVIARISARYRVRLSLRTIFEFPAVRDLARVVESEVRRDVSGLSDAEVVALTTREK</sequence>
<dbReference type="Proteomes" id="UP001589610">
    <property type="component" value="Unassembled WGS sequence"/>
</dbReference>
<keyword evidence="5" id="KW-1185">Reference proteome</keyword>